<feature type="transmembrane region" description="Helical" evidence="7">
    <location>
        <begin position="7"/>
        <end position="29"/>
    </location>
</feature>
<evidence type="ECO:0000256" key="7">
    <source>
        <dbReference type="SAM" id="Phobius"/>
    </source>
</evidence>
<feature type="transmembrane region" description="Helical" evidence="7">
    <location>
        <begin position="131"/>
        <end position="157"/>
    </location>
</feature>
<feature type="transmembrane region" description="Helical" evidence="7">
    <location>
        <begin position="339"/>
        <end position="358"/>
    </location>
</feature>
<feature type="transmembrane region" description="Helical" evidence="7">
    <location>
        <begin position="364"/>
        <end position="382"/>
    </location>
</feature>
<feature type="transmembrane region" description="Helical" evidence="7">
    <location>
        <begin position="246"/>
        <end position="268"/>
    </location>
</feature>
<feature type="transmembrane region" description="Helical" evidence="7">
    <location>
        <begin position="214"/>
        <end position="234"/>
    </location>
</feature>
<keyword evidence="4 7" id="KW-0812">Transmembrane</keyword>
<dbReference type="PANTHER" id="PTHR23513">
    <property type="entry name" value="INTEGRAL MEMBRANE EFFLUX PROTEIN-RELATED"/>
    <property type="match status" value="1"/>
</dbReference>
<reference evidence="10" key="1">
    <citation type="journal article" date="2019" name="Int. J. Syst. Evol. Microbiol.">
        <title>The Global Catalogue of Microorganisms (GCM) 10K type strain sequencing project: providing services to taxonomists for standard genome sequencing and annotation.</title>
        <authorList>
            <consortium name="The Broad Institute Genomics Platform"/>
            <consortium name="The Broad Institute Genome Sequencing Center for Infectious Disease"/>
            <person name="Wu L."/>
            <person name="Ma J."/>
        </authorList>
    </citation>
    <scope>NUCLEOTIDE SEQUENCE [LARGE SCALE GENOMIC DNA]</scope>
    <source>
        <strain evidence="10">CGMCC 1.15353</strain>
    </source>
</reference>
<dbReference type="PROSITE" id="PS50850">
    <property type="entry name" value="MFS"/>
    <property type="match status" value="1"/>
</dbReference>
<dbReference type="Proteomes" id="UP000642571">
    <property type="component" value="Unassembled WGS sequence"/>
</dbReference>
<dbReference type="CDD" id="cd06173">
    <property type="entry name" value="MFS_MefA_like"/>
    <property type="match status" value="1"/>
</dbReference>
<feature type="transmembrane region" description="Helical" evidence="7">
    <location>
        <begin position="92"/>
        <end position="111"/>
    </location>
</feature>
<dbReference type="EMBL" id="BMIN01000007">
    <property type="protein sequence ID" value="GGD11486.1"/>
    <property type="molecule type" value="Genomic_DNA"/>
</dbReference>
<dbReference type="Pfam" id="PF07690">
    <property type="entry name" value="MFS_1"/>
    <property type="match status" value="1"/>
</dbReference>
<dbReference type="InterPro" id="IPR036259">
    <property type="entry name" value="MFS_trans_sf"/>
</dbReference>
<evidence type="ECO:0000313" key="9">
    <source>
        <dbReference type="EMBL" id="GGD11486.1"/>
    </source>
</evidence>
<protein>
    <submittedName>
        <fullName evidence="9">MFS transporter</fullName>
    </submittedName>
</protein>
<feature type="transmembrane region" description="Helical" evidence="7">
    <location>
        <begin position="68"/>
        <end position="86"/>
    </location>
</feature>
<evidence type="ECO:0000256" key="6">
    <source>
        <dbReference type="ARBA" id="ARBA00023136"/>
    </source>
</evidence>
<feature type="transmembrane region" description="Helical" evidence="7">
    <location>
        <begin position="275"/>
        <end position="292"/>
    </location>
</feature>
<feature type="domain" description="Major facilitator superfamily (MFS) profile" evidence="8">
    <location>
        <begin position="1"/>
        <end position="386"/>
    </location>
</feature>
<keyword evidence="10" id="KW-1185">Reference proteome</keyword>
<evidence type="ECO:0000256" key="1">
    <source>
        <dbReference type="ARBA" id="ARBA00004651"/>
    </source>
</evidence>
<gene>
    <name evidence="9" type="ORF">GCM10011389_18750</name>
</gene>
<evidence type="ECO:0000256" key="3">
    <source>
        <dbReference type="ARBA" id="ARBA00022475"/>
    </source>
</evidence>
<dbReference type="InterPro" id="IPR011701">
    <property type="entry name" value="MFS"/>
</dbReference>
<organism evidence="9 10">
    <name type="scientific">Pontibacillus salipaludis</name>
    <dbReference type="NCBI Taxonomy" id="1697394"/>
    <lineage>
        <taxon>Bacteria</taxon>
        <taxon>Bacillati</taxon>
        <taxon>Bacillota</taxon>
        <taxon>Bacilli</taxon>
        <taxon>Bacillales</taxon>
        <taxon>Bacillaceae</taxon>
        <taxon>Pontibacillus</taxon>
    </lineage>
</organism>
<keyword evidence="6 7" id="KW-0472">Membrane</keyword>
<feature type="transmembrane region" description="Helical" evidence="7">
    <location>
        <begin position="163"/>
        <end position="183"/>
    </location>
</feature>
<comment type="subcellular location">
    <subcellularLocation>
        <location evidence="1">Cell membrane</location>
        <topology evidence="1">Multi-pass membrane protein</topology>
    </subcellularLocation>
</comment>
<keyword evidence="2" id="KW-0813">Transport</keyword>
<dbReference type="PANTHER" id="PTHR23513:SF6">
    <property type="entry name" value="MAJOR FACILITATOR SUPERFAMILY ASSOCIATED DOMAIN-CONTAINING PROTEIN"/>
    <property type="match status" value="1"/>
</dbReference>
<evidence type="ECO:0000256" key="4">
    <source>
        <dbReference type="ARBA" id="ARBA00022692"/>
    </source>
</evidence>
<feature type="transmembrane region" description="Helical" evidence="7">
    <location>
        <begin position="298"/>
        <end position="318"/>
    </location>
</feature>
<proteinExistence type="predicted"/>
<keyword evidence="5 7" id="KW-1133">Transmembrane helix</keyword>
<dbReference type="Gene3D" id="1.20.1250.20">
    <property type="entry name" value="MFS general substrate transporter like domains"/>
    <property type="match status" value="1"/>
</dbReference>
<evidence type="ECO:0000256" key="5">
    <source>
        <dbReference type="ARBA" id="ARBA00022989"/>
    </source>
</evidence>
<feature type="transmembrane region" description="Helical" evidence="7">
    <location>
        <begin position="35"/>
        <end position="56"/>
    </location>
</feature>
<name>A0ABQ1Q4K6_9BACI</name>
<accession>A0ABQ1Q4K6</accession>
<dbReference type="InterPro" id="IPR020846">
    <property type="entry name" value="MFS_dom"/>
</dbReference>
<keyword evidence="3" id="KW-1003">Cell membrane</keyword>
<dbReference type="SUPFAM" id="SSF103473">
    <property type="entry name" value="MFS general substrate transporter"/>
    <property type="match status" value="1"/>
</dbReference>
<comment type="caution">
    <text evidence="9">The sequence shown here is derived from an EMBL/GenBank/DDBJ whole genome shotgun (WGS) entry which is preliminary data.</text>
</comment>
<evidence type="ECO:0000259" key="8">
    <source>
        <dbReference type="PROSITE" id="PS50850"/>
    </source>
</evidence>
<evidence type="ECO:0000256" key="2">
    <source>
        <dbReference type="ARBA" id="ARBA00022448"/>
    </source>
</evidence>
<sequence>MVKGKIYLSYFGAEFGRTMYFVIITWYLYQATEDAFYTGLLVSLGFLPGLLLNMVFGVLVDRFNRKSLIILSLFISLIAVLVLGGAVAKEEIAVPLIFMIHMILQAMGSLLRPAIQAFVAELFSQGELPRVYSLSASYAIIGSMAGAASGGMVTGWIGTSGALMWNGVAYGIALLAIGTVSAIGEKRKTSTQSGWEDFKDGLLYLKQHALLKRLFVIMFVGQLVFHSTIAFLSVYAKDVLGVSATIYGWLDATLSIGGVVAGFGGAFILRKLGSYVTSISLLVVGAGLSVLASSSYMVGAFIGVFAIGIGTTWIRVLLQTVQQLATESQYHGRMASFRMFFNQGSVVISGPLLGWGAGSFGVPYVFWALLIPILFVTIFSTLNGNRDSIKSFY</sequence>
<dbReference type="RefSeq" id="WP_188653096.1">
    <property type="nucleotide sequence ID" value="NZ_BMIN01000007.1"/>
</dbReference>
<evidence type="ECO:0000313" key="10">
    <source>
        <dbReference type="Proteomes" id="UP000642571"/>
    </source>
</evidence>